<sequence length="509" mass="57562">MYKCTRKTNVRSEESDCELDLRKTNVRSEESDCELDLGGPSTSCKVQVFMDEFCDYNDDNSITESKYSDDLSECETENITSISQKQFILEGRRIIDINYFFQSLKSMQHNPAINVIYTENPNSNHTCVTTAAVSGIIAAGIIAAGAGYSCLEEVMTALDIPCISSKTFIEHQGKVYEALYATCSMEMEKAGKEELRLAKEAGDVDERGRGVISVFVEGAWCKRSYKTNYNASSGVAAIIGQRTKRVLFVGVKNKYCCLCDRNTNVNKTHVCYKNWTKSSAAMESAIIRNTNVNKTHVCYKNWTKSSAAMESAIIIEGFKKSIEMHSLIYGRIIGDGDSSVIRRIREAAPYGNQFIVKKIECRNHILRNFINRIKDISKKPKLDKDIKHILTNNQLRFRTAITKAIAYRSRESKSKEEKIAELKNDILNGHKHIFGDFNSVVAKLVSGKRINYSQRSSYIARCNAAVVSFNSKGEFHRKMQQKLSQTGPSKCVERYCKRKAMDHRLIPHL</sequence>
<name>A0AAW1N4Z6_POPJA</name>
<reference evidence="2 3" key="1">
    <citation type="journal article" date="2024" name="BMC Genomics">
        <title>De novo assembly and annotation of Popillia japonica's genome with initial clues to its potential as an invasive pest.</title>
        <authorList>
            <person name="Cucini C."/>
            <person name="Boschi S."/>
            <person name="Funari R."/>
            <person name="Cardaioli E."/>
            <person name="Iannotti N."/>
            <person name="Marturano G."/>
            <person name="Paoli F."/>
            <person name="Bruttini M."/>
            <person name="Carapelli A."/>
            <person name="Frati F."/>
            <person name="Nardi F."/>
        </authorList>
    </citation>
    <scope>NUCLEOTIDE SEQUENCE [LARGE SCALE GENOMIC DNA]</scope>
    <source>
        <strain evidence="2">DMR45628</strain>
    </source>
</reference>
<protein>
    <recommendedName>
        <fullName evidence="1">Mutator-like transposase domain-containing protein</fullName>
    </recommendedName>
</protein>
<organism evidence="2 3">
    <name type="scientific">Popillia japonica</name>
    <name type="common">Japanese beetle</name>
    <dbReference type="NCBI Taxonomy" id="7064"/>
    <lineage>
        <taxon>Eukaryota</taxon>
        <taxon>Metazoa</taxon>
        <taxon>Ecdysozoa</taxon>
        <taxon>Arthropoda</taxon>
        <taxon>Hexapoda</taxon>
        <taxon>Insecta</taxon>
        <taxon>Pterygota</taxon>
        <taxon>Neoptera</taxon>
        <taxon>Endopterygota</taxon>
        <taxon>Coleoptera</taxon>
        <taxon>Polyphaga</taxon>
        <taxon>Scarabaeiformia</taxon>
        <taxon>Scarabaeidae</taxon>
        <taxon>Rutelinae</taxon>
        <taxon>Popillia</taxon>
    </lineage>
</organism>
<gene>
    <name evidence="2" type="ORF">QE152_g1871</name>
</gene>
<evidence type="ECO:0000313" key="2">
    <source>
        <dbReference type="EMBL" id="KAK9753666.1"/>
    </source>
</evidence>
<accession>A0AAW1N4Z6</accession>
<dbReference type="EMBL" id="JASPKY010000011">
    <property type="protein sequence ID" value="KAK9753666.1"/>
    <property type="molecule type" value="Genomic_DNA"/>
</dbReference>
<dbReference type="Proteomes" id="UP001458880">
    <property type="component" value="Unassembled WGS sequence"/>
</dbReference>
<evidence type="ECO:0000313" key="3">
    <source>
        <dbReference type="Proteomes" id="UP001458880"/>
    </source>
</evidence>
<feature type="domain" description="Mutator-like transposase" evidence="1">
    <location>
        <begin position="291"/>
        <end position="437"/>
    </location>
</feature>
<dbReference type="Pfam" id="PF20700">
    <property type="entry name" value="Mutator"/>
    <property type="match status" value="2"/>
</dbReference>
<feature type="domain" description="Mutator-like transposase" evidence="1">
    <location>
        <begin position="135"/>
        <end position="289"/>
    </location>
</feature>
<evidence type="ECO:0000259" key="1">
    <source>
        <dbReference type="Pfam" id="PF20700"/>
    </source>
</evidence>
<keyword evidence="3" id="KW-1185">Reference proteome</keyword>
<dbReference type="InterPro" id="IPR049012">
    <property type="entry name" value="Mutator_transp_dom"/>
</dbReference>
<dbReference type="AlphaFoldDB" id="A0AAW1N4Z6"/>
<proteinExistence type="predicted"/>
<comment type="caution">
    <text evidence="2">The sequence shown here is derived from an EMBL/GenBank/DDBJ whole genome shotgun (WGS) entry which is preliminary data.</text>
</comment>